<evidence type="ECO:0000256" key="1">
    <source>
        <dbReference type="ARBA" id="ARBA00022658"/>
    </source>
</evidence>
<dbReference type="InterPro" id="IPR009091">
    <property type="entry name" value="RCC1/BLIP-II"/>
</dbReference>
<feature type="domain" description="RCC1-like" evidence="5">
    <location>
        <begin position="46"/>
        <end position="428"/>
    </location>
</feature>
<keyword evidence="2" id="KW-0677">Repeat</keyword>
<dbReference type="InterPro" id="IPR000408">
    <property type="entry name" value="Reg_chr_condens"/>
</dbReference>
<dbReference type="PROSITE" id="PS50012">
    <property type="entry name" value="RCC1_3"/>
    <property type="match status" value="7"/>
</dbReference>
<dbReference type="SUPFAM" id="SSF50985">
    <property type="entry name" value="RCC1/BLIP-II"/>
    <property type="match status" value="1"/>
</dbReference>
<feature type="repeat" description="RCC1" evidence="3">
    <location>
        <begin position="204"/>
        <end position="264"/>
    </location>
</feature>
<evidence type="ECO:0000259" key="5">
    <source>
        <dbReference type="Pfam" id="PF25390"/>
    </source>
</evidence>
<evidence type="ECO:0000256" key="3">
    <source>
        <dbReference type="PROSITE-ProRule" id="PRU00235"/>
    </source>
</evidence>
<protein>
    <submittedName>
        <fullName evidence="6">Regulator of chromosome condensation</fullName>
    </submittedName>
</protein>
<gene>
    <name evidence="6" type="primary">RCC1</name>
    <name evidence="6" type="ORF">EVAR_4563_1</name>
</gene>
<evidence type="ECO:0000256" key="2">
    <source>
        <dbReference type="ARBA" id="ARBA00022737"/>
    </source>
</evidence>
<dbReference type="InterPro" id="IPR058923">
    <property type="entry name" value="RCC1-like_dom"/>
</dbReference>
<evidence type="ECO:0000256" key="4">
    <source>
        <dbReference type="SAM" id="MobiDB-lite"/>
    </source>
</evidence>
<proteinExistence type="predicted"/>
<keyword evidence="7" id="KW-1185">Reference proteome</keyword>
<feature type="repeat" description="RCC1" evidence="3">
    <location>
        <begin position="376"/>
        <end position="432"/>
    </location>
</feature>
<evidence type="ECO:0000313" key="6">
    <source>
        <dbReference type="EMBL" id="GBP06418.1"/>
    </source>
</evidence>
<feature type="repeat" description="RCC1" evidence="3">
    <location>
        <begin position="44"/>
        <end position="95"/>
    </location>
</feature>
<comment type="caution">
    <text evidence="6">The sequence shown here is derived from an EMBL/GenBank/DDBJ whole genome shotgun (WGS) entry which is preliminary data.</text>
</comment>
<dbReference type="EMBL" id="BGZK01000022">
    <property type="protein sequence ID" value="GBP06418.1"/>
    <property type="molecule type" value="Genomic_DNA"/>
</dbReference>
<feature type="region of interest" description="Disordered" evidence="4">
    <location>
        <begin position="1"/>
        <end position="31"/>
    </location>
</feature>
<dbReference type="PRINTS" id="PR00633">
    <property type="entry name" value="RCCNDNSATION"/>
</dbReference>
<accession>A0A4C1SZ11</accession>
<feature type="compositionally biased region" description="Low complexity" evidence="4">
    <location>
        <begin position="12"/>
        <end position="23"/>
    </location>
</feature>
<keyword evidence="1" id="KW-0344">Guanine-nucleotide releasing factor</keyword>
<dbReference type="GO" id="GO:0005737">
    <property type="term" value="C:cytoplasm"/>
    <property type="evidence" value="ECO:0007669"/>
    <property type="project" value="TreeGrafter"/>
</dbReference>
<feature type="compositionally biased region" description="Gly residues" evidence="4">
    <location>
        <begin position="384"/>
        <end position="393"/>
    </location>
</feature>
<dbReference type="Pfam" id="PF25390">
    <property type="entry name" value="WD40_RLD"/>
    <property type="match status" value="1"/>
</dbReference>
<dbReference type="GO" id="GO:0005085">
    <property type="term" value="F:guanyl-nucleotide exchange factor activity"/>
    <property type="evidence" value="ECO:0007669"/>
    <property type="project" value="TreeGrafter"/>
</dbReference>
<evidence type="ECO:0000313" key="7">
    <source>
        <dbReference type="Proteomes" id="UP000299102"/>
    </source>
</evidence>
<dbReference type="OrthoDB" id="61110at2759"/>
<name>A0A4C1SZ11_EUMVA</name>
<feature type="repeat" description="RCC1" evidence="3">
    <location>
        <begin position="148"/>
        <end position="203"/>
    </location>
</feature>
<dbReference type="PROSITE" id="PS00626">
    <property type="entry name" value="RCC1_2"/>
    <property type="match status" value="3"/>
</dbReference>
<reference evidence="6 7" key="1">
    <citation type="journal article" date="2019" name="Commun. Biol.">
        <title>The bagworm genome reveals a unique fibroin gene that provides high tensile strength.</title>
        <authorList>
            <person name="Kono N."/>
            <person name="Nakamura H."/>
            <person name="Ohtoshi R."/>
            <person name="Tomita M."/>
            <person name="Numata K."/>
            <person name="Arakawa K."/>
        </authorList>
    </citation>
    <scope>NUCLEOTIDE SEQUENCE [LARGE SCALE GENOMIC DNA]</scope>
</reference>
<feature type="compositionally biased region" description="Polar residues" evidence="4">
    <location>
        <begin position="645"/>
        <end position="656"/>
    </location>
</feature>
<feature type="compositionally biased region" description="Basic residues" evidence="4">
    <location>
        <begin position="1"/>
        <end position="11"/>
    </location>
</feature>
<dbReference type="PANTHER" id="PTHR45982">
    <property type="entry name" value="REGULATOR OF CHROMOSOME CONDENSATION"/>
    <property type="match status" value="1"/>
</dbReference>
<dbReference type="Proteomes" id="UP000299102">
    <property type="component" value="Unassembled WGS sequence"/>
</dbReference>
<feature type="compositionally biased region" description="Low complexity" evidence="4">
    <location>
        <begin position="612"/>
        <end position="635"/>
    </location>
</feature>
<sequence length="656" mass="68073">MPAARGVKRAATKASTASAASASKNKKKRAGVQLEVPIAPKRKGCVLTCGQGDVGQLGLGEEVVETNKFKLVSSLGSKIVDACAGGMHTVALDSEGNVWTFGCNDEGALGRTARGEAEEAVPGRVSLPEPAVAIAAGDSHTAALLQNGDVYAWGAFRDSHGSMGLVVQGREGKACREPAHIPIGKPAADIASGGDHLVILTTSGSVYTMGCGEQGQLGRLSQRSATRDARQGFNALLVPSKVMFRPGASRIWAGYHATFALDTNGEKVYAWGLNNYGQLGVSGEKRRAALFTPTECDAFTRGPERWAAVACGQHHSLALDAAGACYAVGRCEYGRLGLGSRSGDAETLEPIPKLAGKRCVSIAAGTSSSFAVTDKGEVYAWGMGSEGQLGTGGTEDAPEPSAVTALPELPAGPGKPVRASAGGQHTVLLIEDTSEPKTVTPDPVPKEQETQKLEDQEEDEPRPPKRQKKKEEETSSSGEAKADTVDAGPRPPEKFNGDETETAAMEVDDTDKKETDDDEDIIKDTQTDSATTAEEAQQASTKPAEDVSTEKAPQQTGEPDKPEPAAEQPMDTEPESPAAGDDDAVEAAPELNDVEMKPGEGEKETAPSEQAPETVNGNPETEEPPGAAAPSAPAAEKSKAVSDATIANDNALATTA</sequence>
<feature type="compositionally biased region" description="Low complexity" evidence="4">
    <location>
        <begin position="527"/>
        <end position="541"/>
    </location>
</feature>
<dbReference type="STRING" id="151549.A0A4C1SZ11"/>
<feature type="region of interest" description="Disordered" evidence="4">
    <location>
        <begin position="384"/>
        <end position="656"/>
    </location>
</feature>
<feature type="repeat" description="RCC1" evidence="3">
    <location>
        <begin position="323"/>
        <end position="375"/>
    </location>
</feature>
<organism evidence="6 7">
    <name type="scientific">Eumeta variegata</name>
    <name type="common">Bagworm moth</name>
    <name type="synonym">Eumeta japonica</name>
    <dbReference type="NCBI Taxonomy" id="151549"/>
    <lineage>
        <taxon>Eukaryota</taxon>
        <taxon>Metazoa</taxon>
        <taxon>Ecdysozoa</taxon>
        <taxon>Arthropoda</taxon>
        <taxon>Hexapoda</taxon>
        <taxon>Insecta</taxon>
        <taxon>Pterygota</taxon>
        <taxon>Neoptera</taxon>
        <taxon>Endopterygota</taxon>
        <taxon>Lepidoptera</taxon>
        <taxon>Glossata</taxon>
        <taxon>Ditrysia</taxon>
        <taxon>Tineoidea</taxon>
        <taxon>Psychidae</taxon>
        <taxon>Oiketicinae</taxon>
        <taxon>Eumeta</taxon>
    </lineage>
</organism>
<feature type="compositionally biased region" description="Acidic residues" evidence="4">
    <location>
        <begin position="498"/>
        <end position="509"/>
    </location>
</feature>
<feature type="compositionally biased region" description="Basic and acidic residues" evidence="4">
    <location>
        <begin position="444"/>
        <end position="454"/>
    </location>
</feature>
<dbReference type="InterPro" id="IPR051553">
    <property type="entry name" value="Ran_GTPase-activating"/>
</dbReference>
<feature type="compositionally biased region" description="Basic and acidic residues" evidence="4">
    <location>
        <begin position="594"/>
        <end position="606"/>
    </location>
</feature>
<feature type="repeat" description="RCC1" evidence="3">
    <location>
        <begin position="96"/>
        <end position="147"/>
    </location>
</feature>
<dbReference type="Gene3D" id="2.130.10.30">
    <property type="entry name" value="Regulator of chromosome condensation 1/beta-lactamase-inhibitor protein II"/>
    <property type="match status" value="1"/>
</dbReference>
<feature type="compositionally biased region" description="Acidic residues" evidence="4">
    <location>
        <begin position="570"/>
        <end position="585"/>
    </location>
</feature>
<feature type="repeat" description="RCC1" evidence="3">
    <location>
        <begin position="266"/>
        <end position="322"/>
    </location>
</feature>
<dbReference type="AlphaFoldDB" id="A0A4C1SZ11"/>
<dbReference type="PANTHER" id="PTHR45982:SF1">
    <property type="entry name" value="REGULATOR OF CHROMOSOME CONDENSATION"/>
    <property type="match status" value="1"/>
</dbReference>